<organism evidence="1">
    <name type="scientific">marine sediment metagenome</name>
    <dbReference type="NCBI Taxonomy" id="412755"/>
    <lineage>
        <taxon>unclassified sequences</taxon>
        <taxon>metagenomes</taxon>
        <taxon>ecological metagenomes</taxon>
    </lineage>
</organism>
<reference evidence="1" key="1">
    <citation type="journal article" date="2014" name="Front. Microbiol.">
        <title>High frequency of phylogenetically diverse reductive dehalogenase-homologous genes in deep subseafloor sedimentary metagenomes.</title>
        <authorList>
            <person name="Kawai M."/>
            <person name="Futagami T."/>
            <person name="Toyoda A."/>
            <person name="Takaki Y."/>
            <person name="Nishi S."/>
            <person name="Hori S."/>
            <person name="Arai W."/>
            <person name="Tsubouchi T."/>
            <person name="Morono Y."/>
            <person name="Uchiyama I."/>
            <person name="Ito T."/>
            <person name="Fujiyama A."/>
            <person name="Inagaki F."/>
            <person name="Takami H."/>
        </authorList>
    </citation>
    <scope>NUCLEOTIDE SEQUENCE</scope>
    <source>
        <strain evidence="1">Expedition CK06-06</strain>
    </source>
</reference>
<dbReference type="AlphaFoldDB" id="X1CB59"/>
<evidence type="ECO:0000313" key="1">
    <source>
        <dbReference type="EMBL" id="GAG90447.1"/>
    </source>
</evidence>
<comment type="caution">
    <text evidence="1">The sequence shown here is derived from an EMBL/GenBank/DDBJ whole genome shotgun (WGS) entry which is preliminary data.</text>
</comment>
<feature type="non-terminal residue" evidence="1">
    <location>
        <position position="211"/>
    </location>
</feature>
<name>X1CB59_9ZZZZ</name>
<sequence>MPNFQIFGPKLGVAENVPGIALREAFIQAGSENVLERYGQYQKIRGRLADFYDITNSVKIALPTDVFTITGINTGTRTITITGDHSGGNTALAAGDSIRINGGTTTANNIVLTVTSLPTTSTIVVSEALSATGAIKGYVFVGTTPIIRYHRHVKEAVGSPEYILVGTAYNIFLWNYTARSLTVKHTCASICTRWEMVTHLDNVYATNNVDK</sequence>
<proteinExistence type="predicted"/>
<protein>
    <submittedName>
        <fullName evidence="1">Uncharacterized protein</fullName>
    </submittedName>
</protein>
<gene>
    <name evidence="1" type="ORF">S01H4_50137</name>
</gene>
<dbReference type="EMBL" id="BART01028436">
    <property type="protein sequence ID" value="GAG90447.1"/>
    <property type="molecule type" value="Genomic_DNA"/>
</dbReference>
<accession>X1CB59</accession>